<dbReference type="Pfam" id="PF01977">
    <property type="entry name" value="UbiD"/>
    <property type="match status" value="1"/>
</dbReference>
<dbReference type="GO" id="GO:0006744">
    <property type="term" value="P:ubiquinone biosynthetic process"/>
    <property type="evidence" value="ECO:0007669"/>
    <property type="project" value="UniProtKB-KW"/>
</dbReference>
<proteinExistence type="inferred from homology"/>
<evidence type="ECO:0000313" key="11">
    <source>
        <dbReference type="EMBL" id="ADD79433.1"/>
    </source>
</evidence>
<dbReference type="Pfam" id="PF20695">
    <property type="entry name" value="UbiD_N"/>
    <property type="match status" value="1"/>
</dbReference>
<organism evidence="11 12">
    <name type="scientific">Riesia pediculicola (strain USDA)</name>
    <dbReference type="NCBI Taxonomy" id="515618"/>
    <lineage>
        <taxon>Bacteria</taxon>
        <taxon>Pseudomonadati</taxon>
        <taxon>Pseudomonadota</taxon>
        <taxon>Gammaproteobacteria</taxon>
        <taxon>Enterobacterales</taxon>
        <taxon>Enterobacteriaceae</taxon>
        <taxon>Candidatus Riesia</taxon>
    </lineage>
</organism>
<keyword evidence="5" id="KW-0831">Ubiquinone biosynthesis</keyword>
<sequence>MKNGYRSLRDFLNFLEKKNKLKKVRQKVDPNLEMTELSRRSIHSKGPALLFENPTGFFKKRVLCNLFGTVERIAMSIGGNDTQSLKKIGKLIAFLKEPNAPKNFSGFMKRLKKLKSIWFTNVKNVKRAVCQEVILKENNINLFDIPIMRCWPKDVAPLITFGITITKNQNLNRYNLGIYRQQLLSENKLIMRWLPQRGGASDFYIWKKKYPSQPFPIAVSIGADPATILSAVIPIPNEISEYAFAGILRGYRSEVTKCISIPIHVPASSELILEGYIHPEEYSQEGPHGDHTGYYGTVEKFPVFTVTHITKRNDYIYHSTYSGRPLDEPSVLGIAMNEILIPILKKKFSEIVDFYLPYEACSYRFAIVTIKKEYSGQARQVMMGIWTYLKQFIYTKFIIVCDEDINARDWKEVIWAISTRSDPSRDVFLIKNTPIDYLDFSSEIEGLGSKMGIDATNKFPGETNRAWGRTIKMKKSIEKKVEKIWKHLKI</sequence>
<evidence type="ECO:0000259" key="10">
    <source>
        <dbReference type="Pfam" id="PF20696"/>
    </source>
</evidence>
<dbReference type="Gene3D" id="1.20.5.570">
    <property type="entry name" value="Single helix bin"/>
    <property type="match status" value="1"/>
</dbReference>
<dbReference type="FunFam" id="3.40.1670.10:FF:000001">
    <property type="entry name" value="3-octaprenyl-4-hydroxybenzoate carboxy-lyase"/>
    <property type="match status" value="1"/>
</dbReference>
<dbReference type="InterPro" id="IPR049381">
    <property type="entry name" value="UbiD-like_C"/>
</dbReference>
<feature type="domain" description="3-octaprenyl-4-hydroxybenzoate carboxy-lyase-like C-terminal" evidence="10">
    <location>
        <begin position="331"/>
        <end position="455"/>
    </location>
</feature>
<evidence type="ECO:0000259" key="9">
    <source>
        <dbReference type="Pfam" id="PF20695"/>
    </source>
</evidence>
<reference evidence="11" key="1">
    <citation type="submission" date="2008-05" db="EMBL/GenBank/DDBJ databases">
        <title>Genome sequence of Riesia pediculicola USDA.</title>
        <authorList>
            <person name="Kirkness E.F."/>
        </authorList>
    </citation>
    <scope>NUCLEOTIDE SEQUENCE [LARGE SCALE GENOMIC DNA]</scope>
    <source>
        <strain evidence="11">USDA</strain>
    </source>
</reference>
<dbReference type="InterPro" id="IPR002830">
    <property type="entry name" value="UbiD"/>
</dbReference>
<feature type="domain" description="3-octaprenyl-4-hydroxybenzoate carboxy-lyase-like Rift-related" evidence="8">
    <location>
        <begin position="125"/>
        <end position="325"/>
    </location>
</feature>
<comment type="similarity">
    <text evidence="2">Belongs to the UbiD family.</text>
</comment>
<protein>
    <recommendedName>
        <fullName evidence="4">3-octaprenyl-4-hydroxybenzoate carboxy-lyase</fullName>
    </recommendedName>
    <alternativeName>
        <fullName evidence="7">Polyprenyl p-hydroxybenzoate decarboxylase</fullName>
    </alternativeName>
</protein>
<dbReference type="InterPro" id="IPR048304">
    <property type="entry name" value="UbiD_Rift_dom"/>
</dbReference>
<dbReference type="SUPFAM" id="SSF50475">
    <property type="entry name" value="FMN-binding split barrel"/>
    <property type="match status" value="1"/>
</dbReference>
<dbReference type="PANTHER" id="PTHR30108:SF17">
    <property type="entry name" value="FERULIC ACID DECARBOXYLASE 1"/>
    <property type="match status" value="1"/>
</dbReference>
<dbReference type="NCBIfam" id="TIGR00148">
    <property type="entry name" value="UbiD family decarboxylase"/>
    <property type="match status" value="1"/>
</dbReference>
<dbReference type="HOGENOM" id="CLU_023348_4_1_6"/>
<dbReference type="KEGG" id="rip:RIEPE_0540"/>
<dbReference type="Gene3D" id="3.40.1670.10">
    <property type="entry name" value="UbiD C-terminal domain-like"/>
    <property type="match status" value="1"/>
</dbReference>
<dbReference type="Pfam" id="PF20696">
    <property type="entry name" value="UbiD_C"/>
    <property type="match status" value="1"/>
</dbReference>
<keyword evidence="6" id="KW-0210">Decarboxylase</keyword>
<comment type="subunit">
    <text evidence="3">Homohexamer.</text>
</comment>
<evidence type="ECO:0000256" key="6">
    <source>
        <dbReference type="ARBA" id="ARBA00022793"/>
    </source>
</evidence>
<dbReference type="STRING" id="515618.RIEPE_0540"/>
<dbReference type="eggNOG" id="COG0043">
    <property type="taxonomic scope" value="Bacteria"/>
</dbReference>
<dbReference type="RefSeq" id="WP_013087423.1">
    <property type="nucleotide sequence ID" value="NC_014109.1"/>
</dbReference>
<gene>
    <name evidence="11" type="ordered locus">RIEPE_0540</name>
</gene>
<dbReference type="PANTHER" id="PTHR30108">
    <property type="entry name" value="3-OCTAPRENYL-4-HYDROXYBENZOATE CARBOXY-LYASE-RELATED"/>
    <property type="match status" value="1"/>
</dbReference>
<dbReference type="GO" id="GO:0008694">
    <property type="term" value="F:4-hydroxy-3-polyprenylbenzoate decarboxylase activity"/>
    <property type="evidence" value="ECO:0007669"/>
    <property type="project" value="TreeGrafter"/>
</dbReference>
<dbReference type="OrthoDB" id="9809841at2"/>
<dbReference type="GO" id="GO:0005829">
    <property type="term" value="C:cytosol"/>
    <property type="evidence" value="ECO:0007669"/>
    <property type="project" value="TreeGrafter"/>
</dbReference>
<evidence type="ECO:0000256" key="5">
    <source>
        <dbReference type="ARBA" id="ARBA00022688"/>
    </source>
</evidence>
<dbReference type="InterPro" id="IPR049383">
    <property type="entry name" value="UbiD-like_N"/>
</dbReference>
<name>D4G8W4_RIEPU</name>
<evidence type="ECO:0000256" key="7">
    <source>
        <dbReference type="ARBA" id="ARBA00030393"/>
    </source>
</evidence>
<evidence type="ECO:0000256" key="4">
    <source>
        <dbReference type="ARBA" id="ARBA00018597"/>
    </source>
</evidence>
<dbReference type="AlphaFoldDB" id="D4G8W4"/>
<keyword evidence="12" id="KW-1185">Reference proteome</keyword>
<evidence type="ECO:0000313" key="12">
    <source>
        <dbReference type="Proteomes" id="UP000001700"/>
    </source>
</evidence>
<comment type="pathway">
    <text evidence="1">Cofactor biosynthesis; ubiquinone biosynthesis.</text>
</comment>
<evidence type="ECO:0000256" key="2">
    <source>
        <dbReference type="ARBA" id="ARBA00010021"/>
    </source>
</evidence>
<dbReference type="EMBL" id="CP001085">
    <property type="protein sequence ID" value="ADD79433.1"/>
    <property type="molecule type" value="Genomic_DNA"/>
</dbReference>
<dbReference type="Proteomes" id="UP000001700">
    <property type="component" value="Chromosome"/>
</dbReference>
<accession>D4G8W4</accession>
<dbReference type="SUPFAM" id="SSF143968">
    <property type="entry name" value="UbiD C-terminal domain-like"/>
    <property type="match status" value="1"/>
</dbReference>
<keyword evidence="11" id="KW-0456">Lyase</keyword>
<feature type="domain" description="3-octaprenyl-4-hydroxybenzoate carboxy-lyase-like N-terminal" evidence="9">
    <location>
        <begin position="12"/>
        <end position="91"/>
    </location>
</feature>
<evidence type="ECO:0000256" key="3">
    <source>
        <dbReference type="ARBA" id="ARBA00011643"/>
    </source>
</evidence>
<evidence type="ECO:0000256" key="1">
    <source>
        <dbReference type="ARBA" id="ARBA00004749"/>
    </source>
</evidence>
<evidence type="ECO:0000259" key="8">
    <source>
        <dbReference type="Pfam" id="PF01977"/>
    </source>
</evidence>